<evidence type="ECO:0000313" key="1">
    <source>
        <dbReference type="EMBL" id="KAI4305140.1"/>
    </source>
</evidence>
<accession>A0ACB9L5V9</accession>
<dbReference type="Proteomes" id="UP000828941">
    <property type="component" value="Chromosome 12"/>
</dbReference>
<gene>
    <name evidence="1" type="ORF">L6164_028526</name>
</gene>
<name>A0ACB9L5V9_BAUVA</name>
<protein>
    <submittedName>
        <fullName evidence="1">Uncharacterized protein</fullName>
    </submittedName>
</protein>
<proteinExistence type="predicted"/>
<evidence type="ECO:0000313" key="2">
    <source>
        <dbReference type="Proteomes" id="UP000828941"/>
    </source>
</evidence>
<keyword evidence="2" id="KW-1185">Reference proteome</keyword>
<organism evidence="1 2">
    <name type="scientific">Bauhinia variegata</name>
    <name type="common">Purple orchid tree</name>
    <name type="synonym">Phanera variegata</name>
    <dbReference type="NCBI Taxonomy" id="167791"/>
    <lineage>
        <taxon>Eukaryota</taxon>
        <taxon>Viridiplantae</taxon>
        <taxon>Streptophyta</taxon>
        <taxon>Embryophyta</taxon>
        <taxon>Tracheophyta</taxon>
        <taxon>Spermatophyta</taxon>
        <taxon>Magnoliopsida</taxon>
        <taxon>eudicotyledons</taxon>
        <taxon>Gunneridae</taxon>
        <taxon>Pentapetalae</taxon>
        <taxon>rosids</taxon>
        <taxon>fabids</taxon>
        <taxon>Fabales</taxon>
        <taxon>Fabaceae</taxon>
        <taxon>Cercidoideae</taxon>
        <taxon>Cercideae</taxon>
        <taxon>Bauhiniinae</taxon>
        <taxon>Bauhinia</taxon>
    </lineage>
</organism>
<comment type="caution">
    <text evidence="1">The sequence shown here is derived from an EMBL/GenBank/DDBJ whole genome shotgun (WGS) entry which is preliminary data.</text>
</comment>
<dbReference type="EMBL" id="CM039437">
    <property type="protein sequence ID" value="KAI4305140.1"/>
    <property type="molecule type" value="Genomic_DNA"/>
</dbReference>
<reference evidence="1 2" key="1">
    <citation type="journal article" date="2022" name="DNA Res.">
        <title>Chromosomal-level genome assembly of the orchid tree Bauhinia variegata (Leguminosae; Cercidoideae) supports the allotetraploid origin hypothesis of Bauhinia.</title>
        <authorList>
            <person name="Zhong Y."/>
            <person name="Chen Y."/>
            <person name="Zheng D."/>
            <person name="Pang J."/>
            <person name="Liu Y."/>
            <person name="Luo S."/>
            <person name="Meng S."/>
            <person name="Qian L."/>
            <person name="Wei D."/>
            <person name="Dai S."/>
            <person name="Zhou R."/>
        </authorList>
    </citation>
    <scope>NUCLEOTIDE SEQUENCE [LARGE SCALE GENOMIC DNA]</scope>
    <source>
        <strain evidence="1">BV-YZ2020</strain>
    </source>
</reference>
<sequence>MKPKQCLIDSLTNHSHNILIFLVSIINLFSSDFTPNSTSSPAITSKLMLIKDSSAGILSASQIYYELAHLDVWCFMDDSLPASKFWMLEALLDGLLLQWWTETYQLFRASLKDTPDFMQGSDRVFQLRGCSSSSHPEELMTFAPGTCTKVHATTKVTNTIFDEALKLKYLKSRNEEVNRNVLAIRTTSEEVSTLRGKNCARNVEIYRDTNQIYCERIMRVHVARSGDGTQSVVAGLIAWARLMMAGGSVIKF</sequence>